<accession>A0ABN3JRT0</accession>
<feature type="domain" description="Dihydroorotate dehydrogenase electron transfer subunit iron-sulphur cluster binding" evidence="2">
    <location>
        <begin position="229"/>
        <end position="259"/>
    </location>
</feature>
<dbReference type="CDD" id="cd06221">
    <property type="entry name" value="sulfite_reductase_like"/>
    <property type="match status" value="1"/>
</dbReference>
<feature type="domain" description="Oxidoreductase FAD/NAD(P)-binding" evidence="1">
    <location>
        <begin position="111"/>
        <end position="211"/>
    </location>
</feature>
<dbReference type="PANTHER" id="PTHR43513">
    <property type="entry name" value="DIHYDROOROTATE DEHYDROGENASE B (NAD(+)), ELECTRON TRANSFER SUBUNIT"/>
    <property type="match status" value="1"/>
</dbReference>
<comment type="caution">
    <text evidence="3">The sequence shown here is derived from an EMBL/GenBank/DDBJ whole genome shotgun (WGS) entry which is preliminary data.</text>
</comment>
<dbReference type="PRINTS" id="PR00406">
    <property type="entry name" value="CYTB5RDTASE"/>
</dbReference>
<name>A0ABN3JRT0_9ACTN</name>
<dbReference type="InterPro" id="IPR019480">
    <property type="entry name" value="Dihydroorotate_DH_Fe-S-bd"/>
</dbReference>
<dbReference type="InterPro" id="IPR012165">
    <property type="entry name" value="Cyt_c3_hydrogenase_gsu"/>
</dbReference>
<evidence type="ECO:0000259" key="2">
    <source>
        <dbReference type="Pfam" id="PF10418"/>
    </source>
</evidence>
<dbReference type="Proteomes" id="UP001501231">
    <property type="component" value="Unassembled WGS sequence"/>
</dbReference>
<organism evidence="3 4">
    <name type="scientific">Actinomadura vinacea</name>
    <dbReference type="NCBI Taxonomy" id="115336"/>
    <lineage>
        <taxon>Bacteria</taxon>
        <taxon>Bacillati</taxon>
        <taxon>Actinomycetota</taxon>
        <taxon>Actinomycetes</taxon>
        <taxon>Streptosporangiales</taxon>
        <taxon>Thermomonosporaceae</taxon>
        <taxon>Actinomadura</taxon>
    </lineage>
</organism>
<gene>
    <name evidence="3" type="ORF">GCM10010191_60490</name>
</gene>
<dbReference type="EMBL" id="BAAARW010000022">
    <property type="protein sequence ID" value="GAA2437516.1"/>
    <property type="molecule type" value="Genomic_DNA"/>
</dbReference>
<dbReference type="Gene3D" id="3.40.50.80">
    <property type="entry name" value="Nucleotide-binding domain of ferredoxin-NADP reductase (FNR) module"/>
    <property type="match status" value="1"/>
</dbReference>
<dbReference type="PANTHER" id="PTHR43513:SF1">
    <property type="entry name" value="ANAEROBIC SULFITE REDUCTASE SUBUNIT B"/>
    <property type="match status" value="1"/>
</dbReference>
<dbReference type="InterPro" id="IPR039261">
    <property type="entry name" value="FNR_nucleotide-bd"/>
</dbReference>
<keyword evidence="4" id="KW-1185">Reference proteome</keyword>
<dbReference type="Pfam" id="PF10418">
    <property type="entry name" value="DHODB_Fe-S_bind"/>
    <property type="match status" value="1"/>
</dbReference>
<dbReference type="InterPro" id="IPR017938">
    <property type="entry name" value="Riboflavin_synthase-like_b-brl"/>
</dbReference>
<protein>
    <submittedName>
        <fullName evidence="3">FAD/NAD(P)-binding protein</fullName>
    </submittedName>
</protein>
<dbReference type="SUPFAM" id="SSF52343">
    <property type="entry name" value="Ferredoxin reductase-like, C-terminal NADP-linked domain"/>
    <property type="match status" value="1"/>
</dbReference>
<dbReference type="PIRSF" id="PIRSF006816">
    <property type="entry name" value="Cyc3_hyd_g"/>
    <property type="match status" value="1"/>
</dbReference>
<dbReference type="Pfam" id="PF00175">
    <property type="entry name" value="NAD_binding_1"/>
    <property type="match status" value="1"/>
</dbReference>
<evidence type="ECO:0000313" key="4">
    <source>
        <dbReference type="Proteomes" id="UP001501231"/>
    </source>
</evidence>
<evidence type="ECO:0000313" key="3">
    <source>
        <dbReference type="EMBL" id="GAA2437516.1"/>
    </source>
</evidence>
<sequence length="270" mass="28388">MVGAMTPVPYRVAARRVDTADTVTLGLEPVAAPIARPRPGQFTMMYAFGVGDVPISVSGVLPGIEQTVRGVGAVTRALCATEMGGVIGLRGPFGTAWGIEEARGRDVVFAAGGIGLAPLRPAVLHALADRDSYGRITVLIGARSPEDLLYTAELDRWRSLGARVEVTVDRADFRWSGHVGLITALADRVEAGPAGAAAFVCGPEVMMRFTAEALVARGIAAADVRVSLERNMQCGVAWCGHCQLGPLLLCRDGPVVPYESAVPLMAVREL</sequence>
<dbReference type="SUPFAM" id="SSF63380">
    <property type="entry name" value="Riboflavin synthase domain-like"/>
    <property type="match status" value="1"/>
</dbReference>
<proteinExistence type="predicted"/>
<evidence type="ECO:0000259" key="1">
    <source>
        <dbReference type="Pfam" id="PF00175"/>
    </source>
</evidence>
<reference evidence="3 4" key="1">
    <citation type="journal article" date="2019" name="Int. J. Syst. Evol. Microbiol.">
        <title>The Global Catalogue of Microorganisms (GCM) 10K type strain sequencing project: providing services to taxonomists for standard genome sequencing and annotation.</title>
        <authorList>
            <consortium name="The Broad Institute Genomics Platform"/>
            <consortium name="The Broad Institute Genome Sequencing Center for Infectious Disease"/>
            <person name="Wu L."/>
            <person name="Ma J."/>
        </authorList>
    </citation>
    <scope>NUCLEOTIDE SEQUENCE [LARGE SCALE GENOMIC DNA]</scope>
    <source>
        <strain evidence="3 4">JCM 3325</strain>
    </source>
</reference>
<dbReference type="InterPro" id="IPR001433">
    <property type="entry name" value="OxRdtase_FAD/NAD-bd"/>
</dbReference>
<dbReference type="InterPro" id="IPR050353">
    <property type="entry name" value="PyrK_electron_transfer"/>
</dbReference>